<comment type="subcellular location">
    <subcellularLocation>
        <location evidence="1">Membrane</location>
        <topology evidence="1">Multi-pass membrane protein</topology>
    </subcellularLocation>
</comment>
<feature type="transmembrane region" description="Helical" evidence="7">
    <location>
        <begin position="434"/>
        <end position="457"/>
    </location>
</feature>
<evidence type="ECO:0000256" key="4">
    <source>
        <dbReference type="ARBA" id="ARBA00022989"/>
    </source>
</evidence>
<evidence type="ECO:0000256" key="2">
    <source>
        <dbReference type="ARBA" id="ARBA00005982"/>
    </source>
</evidence>
<dbReference type="EMBL" id="CP093345">
    <property type="protein sequence ID" value="WOG92758.1"/>
    <property type="molecule type" value="Genomic_DNA"/>
</dbReference>
<feature type="transmembrane region" description="Helical" evidence="7">
    <location>
        <begin position="90"/>
        <end position="108"/>
    </location>
</feature>
<dbReference type="Pfam" id="PF00854">
    <property type="entry name" value="PTR2"/>
    <property type="match status" value="1"/>
</dbReference>
<feature type="transmembrane region" description="Helical" evidence="7">
    <location>
        <begin position="20"/>
        <end position="41"/>
    </location>
</feature>
<dbReference type="PANTHER" id="PTHR11654">
    <property type="entry name" value="OLIGOPEPTIDE TRANSPORTER-RELATED"/>
    <property type="match status" value="1"/>
</dbReference>
<feature type="transmembrane region" description="Helical" evidence="7">
    <location>
        <begin position="48"/>
        <end position="70"/>
    </location>
</feature>
<keyword evidence="3 7" id="KW-0812">Transmembrane</keyword>
<dbReference type="GO" id="GO:0016020">
    <property type="term" value="C:membrane"/>
    <property type="evidence" value="ECO:0007669"/>
    <property type="project" value="UniProtKB-SubCell"/>
</dbReference>
<dbReference type="Proteomes" id="UP000077755">
    <property type="component" value="Chromosome 3"/>
</dbReference>
<dbReference type="InterPro" id="IPR000109">
    <property type="entry name" value="POT_fam"/>
</dbReference>
<feature type="transmembrane region" description="Helical" evidence="7">
    <location>
        <begin position="483"/>
        <end position="506"/>
    </location>
</feature>
<feature type="transmembrane region" description="Helical" evidence="7">
    <location>
        <begin position="165"/>
        <end position="185"/>
    </location>
</feature>
<feature type="transmembrane region" description="Helical" evidence="7">
    <location>
        <begin position="394"/>
        <end position="414"/>
    </location>
</feature>
<gene>
    <name evidence="8" type="ORF">DCAR_0312034</name>
</gene>
<evidence type="ECO:0000256" key="7">
    <source>
        <dbReference type="SAM" id="Phobius"/>
    </source>
</evidence>
<dbReference type="Gene3D" id="1.20.1250.20">
    <property type="entry name" value="MFS general substrate transporter like domains"/>
    <property type="match status" value="1"/>
</dbReference>
<dbReference type="SUPFAM" id="SSF103473">
    <property type="entry name" value="MFS general substrate transporter"/>
    <property type="match status" value="1"/>
</dbReference>
<protein>
    <submittedName>
        <fullName evidence="8">Uncharacterized protein</fullName>
    </submittedName>
</protein>
<dbReference type="AlphaFoldDB" id="A0AAF1ARP5"/>
<reference evidence="8" key="1">
    <citation type="journal article" date="2016" name="Nat. Genet.">
        <title>A high-quality carrot genome assembly provides new insights into carotenoid accumulation and asterid genome evolution.</title>
        <authorList>
            <person name="Iorizzo M."/>
            <person name="Ellison S."/>
            <person name="Senalik D."/>
            <person name="Zeng P."/>
            <person name="Satapoomin P."/>
            <person name="Huang J."/>
            <person name="Bowman M."/>
            <person name="Iovene M."/>
            <person name="Sanseverino W."/>
            <person name="Cavagnaro P."/>
            <person name="Yildiz M."/>
            <person name="Macko-Podgorni A."/>
            <person name="Moranska E."/>
            <person name="Grzebelus E."/>
            <person name="Grzebelus D."/>
            <person name="Ashrafi H."/>
            <person name="Zheng Z."/>
            <person name="Cheng S."/>
            <person name="Spooner D."/>
            <person name="Van Deynze A."/>
            <person name="Simon P."/>
        </authorList>
    </citation>
    <scope>NUCLEOTIDE SEQUENCE</scope>
    <source>
        <tissue evidence="8">Leaf</tissue>
    </source>
</reference>
<evidence type="ECO:0000256" key="1">
    <source>
        <dbReference type="ARBA" id="ARBA00004141"/>
    </source>
</evidence>
<comment type="similarity">
    <text evidence="2">Belongs to the major facilitator superfamily. Proton-dependent oligopeptide transporter (POT/PTR) (TC 2.A.17) family.</text>
</comment>
<name>A0AAF1ARP5_DAUCS</name>
<keyword evidence="5 7" id="KW-0472">Membrane</keyword>
<dbReference type="GO" id="GO:0022857">
    <property type="term" value="F:transmembrane transporter activity"/>
    <property type="evidence" value="ECO:0007669"/>
    <property type="project" value="InterPro"/>
</dbReference>
<feature type="transmembrane region" description="Helical" evidence="7">
    <location>
        <begin position="139"/>
        <end position="159"/>
    </location>
</feature>
<evidence type="ECO:0000256" key="3">
    <source>
        <dbReference type="ARBA" id="ARBA00022692"/>
    </source>
</evidence>
<feature type="transmembrane region" description="Helical" evidence="7">
    <location>
        <begin position="312"/>
        <end position="334"/>
    </location>
</feature>
<evidence type="ECO:0000313" key="8">
    <source>
        <dbReference type="EMBL" id="WOG92758.1"/>
    </source>
</evidence>
<evidence type="ECO:0000313" key="9">
    <source>
        <dbReference type="Proteomes" id="UP000077755"/>
    </source>
</evidence>
<keyword evidence="4 7" id="KW-1133">Transmembrane helix</keyword>
<proteinExistence type="inferred from homology"/>
<comment type="similarity">
    <text evidence="6">Belongs to the major facilitator superfamily. Phosphate:H(+) symporter (TC 2.A.1.9) family.</text>
</comment>
<organism evidence="8 9">
    <name type="scientific">Daucus carota subsp. sativus</name>
    <name type="common">Carrot</name>
    <dbReference type="NCBI Taxonomy" id="79200"/>
    <lineage>
        <taxon>Eukaryota</taxon>
        <taxon>Viridiplantae</taxon>
        <taxon>Streptophyta</taxon>
        <taxon>Embryophyta</taxon>
        <taxon>Tracheophyta</taxon>
        <taxon>Spermatophyta</taxon>
        <taxon>Magnoliopsida</taxon>
        <taxon>eudicotyledons</taxon>
        <taxon>Gunneridae</taxon>
        <taxon>Pentapetalae</taxon>
        <taxon>asterids</taxon>
        <taxon>campanulids</taxon>
        <taxon>Apiales</taxon>
        <taxon>Apiaceae</taxon>
        <taxon>Apioideae</taxon>
        <taxon>Scandiceae</taxon>
        <taxon>Daucinae</taxon>
        <taxon>Daucus</taxon>
        <taxon>Daucus sect. Daucus</taxon>
    </lineage>
</organism>
<sequence>MWVMQTYLTDVWQLGVSHAAGIINVWNGITFFLPIPFAFFADSFLGNFYTLLISCFADAIGLGVLTLSTPRFLGPCKENKPECIGGTQKTLFYFALALIAAGIASRNVSQDQFFKEQQGETTENNKKEEICDCGLGQKLGCFFMVIVIVVSTLVLPFIQSWSVKFGFPAICSLVALLVFLNGQFWHPYQHKGPQGSPLTTFFRVFVAAISKKSMKLPEEKNLYQSDDRAELTRSLRCLNKAAIILPSPSEEEQKLDKWHLCSVREVEDTKVCLRMAPLCITLIVCGFVLSLGNTYFLEQANHLNQTLGRLRVNSIIFFFFSFGASIISTRIYLFAKGWSAKEKKKYFPILGIGLALVTSILCCITAAKVETRRLKVISSKPDLLTDNPSKDTKISMSMFTLVPQYLLLGVFNGISYTCYEELFKTRYPSTMDKYIQYFTTGLTGIGIAASYLSVYIVGKVSENGGSKTNWFKHTLNQCRLDNYYWTLAVISSLNLFCYLIIVALILPEPKPKPKPATRLQKVREMLCTCARCVCKCARCVCVCTRCC</sequence>
<evidence type="ECO:0000256" key="6">
    <source>
        <dbReference type="ARBA" id="ARBA00044504"/>
    </source>
</evidence>
<keyword evidence="9" id="KW-1185">Reference proteome</keyword>
<dbReference type="InterPro" id="IPR036259">
    <property type="entry name" value="MFS_trans_sf"/>
</dbReference>
<feature type="transmembrane region" description="Helical" evidence="7">
    <location>
        <begin position="271"/>
        <end position="292"/>
    </location>
</feature>
<feature type="transmembrane region" description="Helical" evidence="7">
    <location>
        <begin position="346"/>
        <end position="367"/>
    </location>
</feature>
<accession>A0AAF1ARP5</accession>
<evidence type="ECO:0000256" key="5">
    <source>
        <dbReference type="ARBA" id="ARBA00023136"/>
    </source>
</evidence>
<reference evidence="8" key="2">
    <citation type="submission" date="2022-03" db="EMBL/GenBank/DDBJ databases">
        <title>Draft title - Genomic analysis of global carrot germplasm unveils the trajectory of domestication and the origin of high carotenoid orange carrot.</title>
        <authorList>
            <person name="Iorizzo M."/>
            <person name="Ellison S."/>
            <person name="Senalik D."/>
            <person name="Macko-Podgorni A."/>
            <person name="Grzebelus D."/>
            <person name="Bostan H."/>
            <person name="Rolling W."/>
            <person name="Curaba J."/>
            <person name="Simon P."/>
        </authorList>
    </citation>
    <scope>NUCLEOTIDE SEQUENCE</scope>
    <source>
        <tissue evidence="8">Leaf</tissue>
    </source>
</reference>